<evidence type="ECO:0000259" key="14">
    <source>
        <dbReference type="Pfam" id="PF07885"/>
    </source>
</evidence>
<evidence type="ECO:0000256" key="2">
    <source>
        <dbReference type="ARBA" id="ARBA00006666"/>
    </source>
</evidence>
<keyword evidence="11 12" id="KW-0407">Ion channel</keyword>
<gene>
    <name evidence="15" type="ORF">CYNAS_LOCUS1469</name>
</gene>
<comment type="similarity">
    <text evidence="2 12">Belongs to the two pore domain potassium channel (TC 1.A.1.8) family.</text>
</comment>
<evidence type="ECO:0000256" key="6">
    <source>
        <dbReference type="ARBA" id="ARBA00022826"/>
    </source>
</evidence>
<evidence type="ECO:0000256" key="13">
    <source>
        <dbReference type="SAM" id="Phobius"/>
    </source>
</evidence>
<dbReference type="GO" id="GO:0022841">
    <property type="term" value="F:potassium ion leak channel activity"/>
    <property type="evidence" value="ECO:0007669"/>
    <property type="project" value="TreeGrafter"/>
</dbReference>
<evidence type="ECO:0000256" key="11">
    <source>
        <dbReference type="ARBA" id="ARBA00023303"/>
    </source>
</evidence>
<evidence type="ECO:0000313" key="16">
    <source>
        <dbReference type="Proteomes" id="UP001176961"/>
    </source>
</evidence>
<dbReference type="Proteomes" id="UP001176961">
    <property type="component" value="Unassembled WGS sequence"/>
</dbReference>
<dbReference type="Pfam" id="PF07885">
    <property type="entry name" value="Ion_trans_2"/>
    <property type="match status" value="2"/>
</dbReference>
<feature type="domain" description="Potassium channel" evidence="14">
    <location>
        <begin position="135"/>
        <end position="203"/>
    </location>
</feature>
<feature type="domain" description="Potassium channel" evidence="14">
    <location>
        <begin position="225"/>
        <end position="293"/>
    </location>
</feature>
<organism evidence="15 16">
    <name type="scientific">Cylicocyclus nassatus</name>
    <name type="common">Nematode worm</name>
    <dbReference type="NCBI Taxonomy" id="53992"/>
    <lineage>
        <taxon>Eukaryota</taxon>
        <taxon>Metazoa</taxon>
        <taxon>Ecdysozoa</taxon>
        <taxon>Nematoda</taxon>
        <taxon>Chromadorea</taxon>
        <taxon>Rhabditida</taxon>
        <taxon>Rhabditina</taxon>
        <taxon>Rhabditomorpha</taxon>
        <taxon>Strongyloidea</taxon>
        <taxon>Strongylidae</taxon>
        <taxon>Cylicocyclus</taxon>
    </lineage>
</organism>
<dbReference type="GO" id="GO:0030322">
    <property type="term" value="P:stabilization of membrane potential"/>
    <property type="evidence" value="ECO:0007669"/>
    <property type="project" value="TreeGrafter"/>
</dbReference>
<feature type="transmembrane region" description="Helical" evidence="13">
    <location>
        <begin position="43"/>
        <end position="63"/>
    </location>
</feature>
<reference evidence="15" key="1">
    <citation type="submission" date="2023-07" db="EMBL/GenBank/DDBJ databases">
        <authorList>
            <consortium name="CYATHOMIX"/>
        </authorList>
    </citation>
    <scope>NUCLEOTIDE SEQUENCE</scope>
    <source>
        <strain evidence="15">N/A</strain>
    </source>
</reference>
<accession>A0AA36DLL1</accession>
<keyword evidence="7" id="KW-0630">Potassium</keyword>
<feature type="transmembrane region" description="Helical" evidence="13">
    <location>
        <begin position="272"/>
        <end position="296"/>
    </location>
</feature>
<evidence type="ECO:0000256" key="8">
    <source>
        <dbReference type="ARBA" id="ARBA00022989"/>
    </source>
</evidence>
<dbReference type="GO" id="GO:0005886">
    <property type="term" value="C:plasma membrane"/>
    <property type="evidence" value="ECO:0007669"/>
    <property type="project" value="TreeGrafter"/>
</dbReference>
<dbReference type="SUPFAM" id="SSF81324">
    <property type="entry name" value="Voltage-gated potassium channels"/>
    <property type="match status" value="2"/>
</dbReference>
<evidence type="ECO:0000256" key="7">
    <source>
        <dbReference type="ARBA" id="ARBA00022958"/>
    </source>
</evidence>
<dbReference type="Gene3D" id="1.10.287.70">
    <property type="match status" value="1"/>
</dbReference>
<proteinExistence type="inferred from homology"/>
<evidence type="ECO:0000313" key="15">
    <source>
        <dbReference type="EMBL" id="CAJ0589486.1"/>
    </source>
</evidence>
<dbReference type="GO" id="GO:0015271">
    <property type="term" value="F:outward rectifier potassium channel activity"/>
    <property type="evidence" value="ECO:0007669"/>
    <property type="project" value="TreeGrafter"/>
</dbReference>
<evidence type="ECO:0000256" key="3">
    <source>
        <dbReference type="ARBA" id="ARBA00022448"/>
    </source>
</evidence>
<keyword evidence="5 12" id="KW-0812">Transmembrane</keyword>
<comment type="subcellular location">
    <subcellularLocation>
        <location evidence="1">Membrane</location>
        <topology evidence="1">Multi-pass membrane protein</topology>
    </subcellularLocation>
</comment>
<dbReference type="InterPro" id="IPR013099">
    <property type="entry name" value="K_chnl_dom"/>
</dbReference>
<dbReference type="FunFam" id="1.10.287.70:FF:000235">
    <property type="entry name" value="TWiK family of potassium channels"/>
    <property type="match status" value="1"/>
</dbReference>
<dbReference type="AlphaFoldDB" id="A0AA36DLL1"/>
<evidence type="ECO:0000256" key="4">
    <source>
        <dbReference type="ARBA" id="ARBA00022538"/>
    </source>
</evidence>
<feature type="transmembrane region" description="Helical" evidence="13">
    <location>
        <begin position="181"/>
        <end position="204"/>
    </location>
</feature>
<dbReference type="InterPro" id="IPR003092">
    <property type="entry name" value="2pore_dom_K_chnl_TASK"/>
</dbReference>
<evidence type="ECO:0000256" key="5">
    <source>
        <dbReference type="ARBA" id="ARBA00022692"/>
    </source>
</evidence>
<keyword evidence="3 12" id="KW-0813">Transport</keyword>
<dbReference type="EMBL" id="CATQJL010000001">
    <property type="protein sequence ID" value="CAJ0589486.1"/>
    <property type="molecule type" value="Genomic_DNA"/>
</dbReference>
<dbReference type="InterPro" id="IPR003280">
    <property type="entry name" value="2pore_dom_K_chnl"/>
</dbReference>
<dbReference type="PANTHER" id="PTHR11003">
    <property type="entry name" value="POTASSIUM CHANNEL, SUBFAMILY K"/>
    <property type="match status" value="1"/>
</dbReference>
<dbReference type="PRINTS" id="PR01095">
    <property type="entry name" value="TASKCHANNEL"/>
</dbReference>
<keyword evidence="4" id="KW-0633">Potassium transport</keyword>
<dbReference type="PRINTS" id="PR01333">
    <property type="entry name" value="2POREKCHANEL"/>
</dbReference>
<evidence type="ECO:0000256" key="9">
    <source>
        <dbReference type="ARBA" id="ARBA00023065"/>
    </source>
</evidence>
<feature type="transmembrane region" description="Helical" evidence="13">
    <location>
        <begin position="155"/>
        <end position="175"/>
    </location>
</feature>
<evidence type="ECO:0000256" key="1">
    <source>
        <dbReference type="ARBA" id="ARBA00004141"/>
    </source>
</evidence>
<keyword evidence="8 13" id="KW-1133">Transmembrane helix</keyword>
<keyword evidence="16" id="KW-1185">Reference proteome</keyword>
<keyword evidence="9 12" id="KW-0406">Ion transport</keyword>
<feature type="transmembrane region" description="Helical" evidence="13">
    <location>
        <begin position="216"/>
        <end position="240"/>
    </location>
</feature>
<name>A0AA36DLL1_CYLNA</name>
<sequence>MAIKGTGLAAIIAGQSTMTAQPRVPHRNSNIYDRIKAGFRASGLHIGLVVACMIYIYLGAIVFKHMEYPHEMEIREETSSQFEELQRRFLREVEDVKDLIDVDDEQFNITVDALIDKYVEDLFKSFENPIAKNYFDSMFYNEGDYTNLWTMDSSVLFTATTMVPVGFGLITPLTWAGRIFLIVYAIVGLPLALVTISDIGKFFCDVIFKLFRESTTSFMVVLLLLLVLYPVIGGLCIHNVSKLSLFDSVYYCCITILTVGFGDIDPPISVPYLILFIVVGVTLVTISVDVIAAEVIHQIHYMGRQMGKAKVIADKMMQMAQKISIQKGLGLGMAQLGAFARMGMMINLTSNGGTVRETNGNEREEGIKRMSTAYDPDIEFDLIDKLGPSASLYHFDYDDDENENFYA</sequence>
<protein>
    <recommendedName>
        <fullName evidence="14">Potassium channel domain-containing protein</fullName>
    </recommendedName>
</protein>
<keyword evidence="6" id="KW-0631">Potassium channel</keyword>
<dbReference type="PANTHER" id="PTHR11003:SF309">
    <property type="entry name" value="POTASSIUM CHANNEL DOMAIN-CONTAINING PROTEIN"/>
    <property type="match status" value="1"/>
</dbReference>
<keyword evidence="10 13" id="KW-0472">Membrane</keyword>
<evidence type="ECO:0000256" key="10">
    <source>
        <dbReference type="ARBA" id="ARBA00023136"/>
    </source>
</evidence>
<evidence type="ECO:0000256" key="12">
    <source>
        <dbReference type="RuleBase" id="RU003857"/>
    </source>
</evidence>
<comment type="caution">
    <text evidence="15">The sequence shown here is derived from an EMBL/GenBank/DDBJ whole genome shotgun (WGS) entry which is preliminary data.</text>
</comment>